<evidence type="ECO:0000256" key="2">
    <source>
        <dbReference type="ARBA" id="ARBA00022679"/>
    </source>
</evidence>
<evidence type="ECO:0000256" key="4">
    <source>
        <dbReference type="ARBA" id="ARBA00022764"/>
    </source>
</evidence>
<sequence length="401" mass="44784">MNARFLQRLPILACAGFLGVMLLINIWNAAVSTDWPKLRIRSAEQLWGVTAPKPPQWSLDAFLSGETQKAVSARVGQMQPVFPISVRIRNQFLYSLFGVSGAPDLLVGRERTLFEKSYVNEFCARGAAPNPSLVDEWATRLRAIQDSVEAQGKRFVYLISPSKAARSSDLLPTNLTCPARETKADKLAPYRAALDAHGVAYVDGATLMTEKAPDYPIALFPRGGTHWNYLGAALAAREMTHRLNADGKQSVLPDYEFDWRPREEARGTDIDLLRLMNLLWQHRHYPTADITGRNAGACDRRPRIFAAGGSFTVEVLINLIETPCRPIADFWHYVRHDPGNFGRGRHIVESREAFDQESDPASLTPEHFRKALAGADVVLLEENESVIAEMGQVTDLFELTR</sequence>
<name>A0AA48RD21_9ZZZZ</name>
<reference evidence="6" key="1">
    <citation type="submission" date="2023-07" db="EMBL/GenBank/DDBJ databases">
        <authorList>
            <person name="Pelsma A.J. K."/>
        </authorList>
    </citation>
    <scope>NUCLEOTIDE SEQUENCE</scope>
</reference>
<protein>
    <recommendedName>
        <fullName evidence="5">AlgX/AlgJ SGNH hydrolase-like domain-containing protein</fullName>
    </recommendedName>
</protein>
<feature type="domain" description="AlgX/AlgJ SGNH hydrolase-like" evidence="5">
    <location>
        <begin position="135"/>
        <end position="289"/>
    </location>
</feature>
<dbReference type="EMBL" id="OY288114">
    <property type="protein sequence ID" value="CAJ0865549.1"/>
    <property type="molecule type" value="Genomic_DNA"/>
</dbReference>
<dbReference type="Pfam" id="PF16822">
    <property type="entry name" value="ALGX"/>
    <property type="match status" value="1"/>
</dbReference>
<comment type="subcellular location">
    <subcellularLocation>
        <location evidence="1">Periplasm</location>
    </subcellularLocation>
</comment>
<accession>A0AA48RD21</accession>
<evidence type="ECO:0000259" key="5">
    <source>
        <dbReference type="Pfam" id="PF16822"/>
    </source>
</evidence>
<keyword evidence="4" id="KW-0574">Periplasm</keyword>
<evidence type="ECO:0000256" key="1">
    <source>
        <dbReference type="ARBA" id="ARBA00004418"/>
    </source>
</evidence>
<dbReference type="GO" id="GO:0016740">
    <property type="term" value="F:transferase activity"/>
    <property type="evidence" value="ECO:0007669"/>
    <property type="project" value="UniProtKB-KW"/>
</dbReference>
<keyword evidence="3" id="KW-0732">Signal</keyword>
<dbReference type="AlphaFoldDB" id="A0AA48RD21"/>
<dbReference type="InterPro" id="IPR031811">
    <property type="entry name" value="ALGX/ALGJ_SGNH-like"/>
</dbReference>
<organism evidence="6">
    <name type="scientific">freshwater sediment metagenome</name>
    <dbReference type="NCBI Taxonomy" id="556182"/>
    <lineage>
        <taxon>unclassified sequences</taxon>
        <taxon>metagenomes</taxon>
        <taxon>ecological metagenomes</taxon>
    </lineage>
</organism>
<evidence type="ECO:0000313" key="6">
    <source>
        <dbReference type="EMBL" id="CAJ0865549.1"/>
    </source>
</evidence>
<proteinExistence type="predicted"/>
<keyword evidence="2" id="KW-0808">Transferase</keyword>
<evidence type="ECO:0000256" key="3">
    <source>
        <dbReference type="ARBA" id="ARBA00022729"/>
    </source>
</evidence>
<gene>
    <name evidence="6" type="ORF">AMST5_01777</name>
</gene>
<dbReference type="GO" id="GO:0042597">
    <property type="term" value="C:periplasmic space"/>
    <property type="evidence" value="ECO:0007669"/>
    <property type="project" value="UniProtKB-SubCell"/>
</dbReference>